<protein>
    <submittedName>
        <fullName evidence="1">Uncharacterized protein</fullName>
    </submittedName>
</protein>
<dbReference type="AlphaFoldDB" id="A0A5J4FWY3"/>
<sequence>MKNPIIIAATLLMLGCSQDTSLEENQIQEIDLSTIVQPETARAAAQYDTQSKGIYRGVVATEDISYHGELTINLGNDGNYNAILQLVNGRSMGFVLQNQVAKDINVYTLKNRNSSFTIDVNEPQNPIIRNLTIAGIAGDARVLKENSASMVEVRMGSYQDSNNANHFGTWDLISNSSTILPLGTPIGNFEIVVNELSSLVVMKNGGGTYMDTNIELFDPADYPGCSPDEGFSLPLGERLPFFTNDETLSIPIPFPPFVYEVPIHEFTIPDQTSQFGAITVNWNFSFSKGAGNVYYDNICEEATSATWSTATGSIGTALLE</sequence>
<evidence type="ECO:0000313" key="1">
    <source>
        <dbReference type="EMBL" id="GEQ84569.1"/>
    </source>
</evidence>
<dbReference type="EMBL" id="BKCF01000001">
    <property type="protein sequence ID" value="GEQ84569.1"/>
    <property type="molecule type" value="Genomic_DNA"/>
</dbReference>
<gene>
    <name evidence="1" type="ORF">ULMS_00770</name>
</gene>
<dbReference type="OrthoDB" id="1448840at2"/>
<organism evidence="1 2">
    <name type="scientific">Patiriisocius marinistellae</name>
    <dbReference type="NCBI Taxonomy" id="2494560"/>
    <lineage>
        <taxon>Bacteria</taxon>
        <taxon>Pseudomonadati</taxon>
        <taxon>Bacteroidota</taxon>
        <taxon>Flavobacteriia</taxon>
        <taxon>Flavobacteriales</taxon>
        <taxon>Flavobacteriaceae</taxon>
        <taxon>Patiriisocius</taxon>
    </lineage>
</organism>
<dbReference type="RefSeq" id="WP_151892527.1">
    <property type="nucleotide sequence ID" value="NZ_BKCF01000001.1"/>
</dbReference>
<evidence type="ECO:0000313" key="2">
    <source>
        <dbReference type="Proteomes" id="UP000326994"/>
    </source>
</evidence>
<dbReference type="Proteomes" id="UP000326994">
    <property type="component" value="Unassembled WGS sequence"/>
</dbReference>
<proteinExistence type="predicted"/>
<accession>A0A5J4FWY3</accession>
<keyword evidence="2" id="KW-1185">Reference proteome</keyword>
<comment type="caution">
    <text evidence="1">The sequence shown here is derived from an EMBL/GenBank/DDBJ whole genome shotgun (WGS) entry which is preliminary data.</text>
</comment>
<reference evidence="1 2" key="1">
    <citation type="submission" date="2019-08" db="EMBL/GenBank/DDBJ databases">
        <title>Ulvibacter marinistellae sp. nov., isolated from a starfish, Patiria pectinifera.</title>
        <authorList>
            <person name="Kawano K."/>
            <person name="Ushijima N."/>
            <person name="Kihara M."/>
            <person name="Itoh H."/>
        </authorList>
    </citation>
    <scope>NUCLEOTIDE SEQUENCE [LARGE SCALE GENOMIC DNA]</scope>
    <source>
        <strain evidence="1 2">KK4</strain>
    </source>
</reference>
<dbReference type="PROSITE" id="PS51257">
    <property type="entry name" value="PROKAR_LIPOPROTEIN"/>
    <property type="match status" value="1"/>
</dbReference>
<name>A0A5J4FWY3_9FLAO</name>